<dbReference type="PRINTS" id="PR00147">
    <property type="entry name" value="DNAPHOTLYASE"/>
</dbReference>
<accession>A0ABP6ZCP3</accession>
<reference evidence="9" key="1">
    <citation type="journal article" date="2019" name="Int. J. Syst. Evol. Microbiol.">
        <title>The Global Catalogue of Microorganisms (GCM) 10K type strain sequencing project: providing services to taxonomists for standard genome sequencing and annotation.</title>
        <authorList>
            <consortium name="The Broad Institute Genomics Platform"/>
            <consortium name="The Broad Institute Genome Sequencing Center for Infectious Disease"/>
            <person name="Wu L."/>
            <person name="Ma J."/>
        </authorList>
    </citation>
    <scope>NUCLEOTIDE SEQUENCE [LARGE SCALE GENOMIC DNA]</scope>
    <source>
        <strain evidence="9">JCM 16902</strain>
    </source>
</reference>
<evidence type="ECO:0000313" key="9">
    <source>
        <dbReference type="Proteomes" id="UP001501074"/>
    </source>
</evidence>
<comment type="caution">
    <text evidence="8">The sequence shown here is derived from an EMBL/GenBank/DDBJ whole genome shotgun (WGS) entry which is preliminary data.</text>
</comment>
<comment type="similarity">
    <text evidence="5">Belongs to the DNA photolyase family.</text>
</comment>
<dbReference type="InterPro" id="IPR006050">
    <property type="entry name" value="DNA_photolyase_N"/>
</dbReference>
<sequence>MSDQTAPSIVLFTRDLRVHDNPALHAAAGDGPVVPLFVLDPKILDGSYNRPNRGRFLAESLADLASSLEKRGAGLVIRRGEVASEVAKVAKSVKARAVHMAGDASAFAHRREDALREALEPLDCDLHVHDDSLFVVPPGQVTAVGKNHMAVFTPYHRKWSKEPRRAPLAPPRKLSMPELPMGKVPTSSSISQGPTAPSLARGGESAGRKLFSDWLDRHAEDYEDGHDDLAGDRTSRISPYLHFGCLSPLEVVTQAAPAEGFVRQVAWRDFHHQVLAAHPSSTRQDFRTRHDRWRTGADAQREFEKWKDGRTGWPLVDAAMRQLLDEGWMHNRARLVVGHFLTKTLYLDWRWGAQHFIDHLLDGDTANNTMNWQWVAGTGTDSRFNRVLDVTTQALRYDSQGNYVRRYVPELSEVGGPKVHTPWKLPADVRKHLDYPEPMVDVREGNDRFLAARGKK</sequence>
<keyword evidence="9" id="KW-1185">Reference proteome</keyword>
<protein>
    <submittedName>
        <fullName evidence="8">Deoxyribodipyrimidine photo-lyase</fullName>
    </submittedName>
</protein>
<evidence type="ECO:0000259" key="7">
    <source>
        <dbReference type="PROSITE" id="PS51645"/>
    </source>
</evidence>
<keyword evidence="2 5" id="KW-0285">Flavoprotein</keyword>
<dbReference type="Gene3D" id="1.10.579.10">
    <property type="entry name" value="DNA Cyclobutane Dipyrimidine Photolyase, subunit A, domain 3"/>
    <property type="match status" value="1"/>
</dbReference>
<evidence type="ECO:0000313" key="8">
    <source>
        <dbReference type="EMBL" id="GAA3605485.1"/>
    </source>
</evidence>
<dbReference type="Proteomes" id="UP001501074">
    <property type="component" value="Unassembled WGS sequence"/>
</dbReference>
<organism evidence="8 9">
    <name type="scientific">Kineosporia mesophila</name>
    <dbReference type="NCBI Taxonomy" id="566012"/>
    <lineage>
        <taxon>Bacteria</taxon>
        <taxon>Bacillati</taxon>
        <taxon>Actinomycetota</taxon>
        <taxon>Actinomycetes</taxon>
        <taxon>Kineosporiales</taxon>
        <taxon>Kineosporiaceae</taxon>
        <taxon>Kineosporia</taxon>
    </lineage>
</organism>
<name>A0ABP6ZCP3_9ACTN</name>
<gene>
    <name evidence="8" type="ORF">GCM10022223_21550</name>
</gene>
<dbReference type="Pfam" id="PF00875">
    <property type="entry name" value="DNA_photolyase"/>
    <property type="match status" value="1"/>
</dbReference>
<proteinExistence type="inferred from homology"/>
<dbReference type="InterPro" id="IPR014729">
    <property type="entry name" value="Rossmann-like_a/b/a_fold"/>
</dbReference>
<feature type="compositionally biased region" description="Polar residues" evidence="6">
    <location>
        <begin position="185"/>
        <end position="195"/>
    </location>
</feature>
<dbReference type="InterPro" id="IPR036155">
    <property type="entry name" value="Crypto/Photolyase_N_sf"/>
</dbReference>
<comment type="cofactor">
    <cofactor evidence="1">
        <name>FAD</name>
        <dbReference type="ChEBI" id="CHEBI:57692"/>
    </cofactor>
</comment>
<feature type="region of interest" description="Disordered" evidence="6">
    <location>
        <begin position="184"/>
        <end position="204"/>
    </location>
</feature>
<dbReference type="SUPFAM" id="SSF52425">
    <property type="entry name" value="Cryptochrome/photolyase, N-terminal domain"/>
    <property type="match status" value="1"/>
</dbReference>
<dbReference type="PANTHER" id="PTHR11455">
    <property type="entry name" value="CRYPTOCHROME"/>
    <property type="match status" value="1"/>
</dbReference>
<evidence type="ECO:0000256" key="5">
    <source>
        <dbReference type="RuleBase" id="RU004182"/>
    </source>
</evidence>
<dbReference type="InterPro" id="IPR005101">
    <property type="entry name" value="Cryptochr/Photolyase_FAD-bd"/>
</dbReference>
<keyword evidence="3 5" id="KW-0274">FAD</keyword>
<keyword evidence="4 5" id="KW-0157">Chromophore</keyword>
<dbReference type="SUPFAM" id="SSF48173">
    <property type="entry name" value="Cryptochrome/photolyase FAD-binding domain"/>
    <property type="match status" value="1"/>
</dbReference>
<dbReference type="Gene3D" id="3.40.50.620">
    <property type="entry name" value="HUPs"/>
    <property type="match status" value="1"/>
</dbReference>
<dbReference type="PROSITE" id="PS00394">
    <property type="entry name" value="DNA_PHOTOLYASES_1_1"/>
    <property type="match status" value="1"/>
</dbReference>
<dbReference type="Pfam" id="PF03441">
    <property type="entry name" value="FAD_binding_7"/>
    <property type="match status" value="1"/>
</dbReference>
<evidence type="ECO:0000256" key="1">
    <source>
        <dbReference type="ARBA" id="ARBA00001974"/>
    </source>
</evidence>
<dbReference type="PANTHER" id="PTHR11455:SF9">
    <property type="entry name" value="CRYPTOCHROME CIRCADIAN CLOCK 5 ISOFORM X1"/>
    <property type="match status" value="1"/>
</dbReference>
<dbReference type="InterPro" id="IPR018394">
    <property type="entry name" value="DNA_photolyase_1_CS_C"/>
</dbReference>
<dbReference type="InterPro" id="IPR002081">
    <property type="entry name" value="Cryptochrome/DNA_photolyase_1"/>
</dbReference>
<evidence type="ECO:0000256" key="6">
    <source>
        <dbReference type="SAM" id="MobiDB-lite"/>
    </source>
</evidence>
<feature type="domain" description="Photolyase/cryptochrome alpha/beta" evidence="7">
    <location>
        <begin position="6"/>
        <end position="134"/>
    </location>
</feature>
<dbReference type="Gene3D" id="1.25.40.80">
    <property type="match status" value="1"/>
</dbReference>
<evidence type="ECO:0000256" key="4">
    <source>
        <dbReference type="ARBA" id="ARBA00022991"/>
    </source>
</evidence>
<dbReference type="RefSeq" id="WP_231483142.1">
    <property type="nucleotide sequence ID" value="NZ_BAAAZO010000003.1"/>
</dbReference>
<dbReference type="InterPro" id="IPR036134">
    <property type="entry name" value="Crypto/Photolyase_FAD-like_sf"/>
</dbReference>
<dbReference type="PROSITE" id="PS51645">
    <property type="entry name" value="PHR_CRY_ALPHA_BETA"/>
    <property type="match status" value="1"/>
</dbReference>
<evidence type="ECO:0000256" key="3">
    <source>
        <dbReference type="ARBA" id="ARBA00022827"/>
    </source>
</evidence>
<dbReference type="EMBL" id="BAAAZO010000003">
    <property type="protein sequence ID" value="GAA3605485.1"/>
    <property type="molecule type" value="Genomic_DNA"/>
</dbReference>
<evidence type="ECO:0000256" key="2">
    <source>
        <dbReference type="ARBA" id="ARBA00022630"/>
    </source>
</evidence>